<organism evidence="8 9">
    <name type="scientific">[Mycobacterium] burgundiense</name>
    <dbReference type="NCBI Taxonomy" id="3064286"/>
    <lineage>
        <taxon>Bacteria</taxon>
        <taxon>Bacillati</taxon>
        <taxon>Actinomycetota</taxon>
        <taxon>Actinomycetes</taxon>
        <taxon>Mycobacteriales</taxon>
        <taxon>Mycobacteriaceae</taxon>
        <taxon>Mycolicibacterium</taxon>
    </lineage>
</organism>
<evidence type="ECO:0000259" key="7">
    <source>
        <dbReference type="PROSITE" id="PS50893"/>
    </source>
</evidence>
<keyword evidence="3" id="KW-0547">Nucleotide-binding</keyword>
<evidence type="ECO:0000256" key="6">
    <source>
        <dbReference type="ARBA" id="ARBA00023136"/>
    </source>
</evidence>
<feature type="domain" description="ABC transporter" evidence="7">
    <location>
        <begin position="23"/>
        <end position="268"/>
    </location>
</feature>
<dbReference type="PANTHER" id="PTHR43166">
    <property type="entry name" value="AMINO ACID IMPORT ATP-BINDING PROTEIN"/>
    <property type="match status" value="1"/>
</dbReference>
<accession>A0ABM9LPL3</accession>
<keyword evidence="2" id="KW-1003">Cell membrane</keyword>
<reference evidence="8 9" key="1">
    <citation type="submission" date="2023-08" db="EMBL/GenBank/DDBJ databases">
        <authorList>
            <person name="Folkvardsen B D."/>
            <person name="Norman A."/>
        </authorList>
    </citation>
    <scope>NUCLEOTIDE SEQUENCE [LARGE SCALE GENOMIC DNA]</scope>
    <source>
        <strain evidence="8 9">Mu0053</strain>
    </source>
</reference>
<keyword evidence="9" id="KW-1185">Reference proteome</keyword>
<keyword evidence="5" id="KW-1278">Translocase</keyword>
<keyword evidence="4 8" id="KW-0067">ATP-binding</keyword>
<dbReference type="PANTHER" id="PTHR43166:SF6">
    <property type="entry name" value="PHOSPHONATES IMPORT ATP-BINDING PROTEIN PHNC"/>
    <property type="match status" value="1"/>
</dbReference>
<dbReference type="SMART" id="SM00382">
    <property type="entry name" value="AAA"/>
    <property type="match status" value="1"/>
</dbReference>
<dbReference type="CDD" id="cd03256">
    <property type="entry name" value="ABC_PhnC_transporter"/>
    <property type="match status" value="1"/>
</dbReference>
<keyword evidence="6" id="KW-0472">Membrane</keyword>
<dbReference type="SUPFAM" id="SSF52540">
    <property type="entry name" value="P-loop containing nucleoside triphosphate hydrolases"/>
    <property type="match status" value="1"/>
</dbReference>
<dbReference type="InterPro" id="IPR050086">
    <property type="entry name" value="MetN_ABC_transporter-like"/>
</dbReference>
<proteinExistence type="predicted"/>
<dbReference type="PROSITE" id="PS50893">
    <property type="entry name" value="ABC_TRANSPORTER_2"/>
    <property type="match status" value="1"/>
</dbReference>
<dbReference type="InterPro" id="IPR003439">
    <property type="entry name" value="ABC_transporter-like_ATP-bd"/>
</dbReference>
<sequence>MGSVAEVDVAAPVAALPAPPAVVEVSGLRVGYRRNAKVTLSGIDLTVAAGETVALIGTNGAGKSTLLRCLVRLIEPSAGTIRLGDVDVTAATRPALRAVRREVGFVFQRFHLVSRLTAFDNVVHGAMGRRGTRCAWPTLAPVEVRDEAMQALQRVGLDEFAGRRVESLSGGQQQRVAIARMLMQRPTLILADEPVASLDPASAVVAMDLLRSIAVENGVTVIMAMHHVDLALRYSDRIIGLRHGTIELDRPSRLCDADRLNGVYATDAR</sequence>
<protein>
    <submittedName>
        <fullName evidence="8">Phosphonate ABC transporter ATP-binding protein</fullName>
    </submittedName>
</protein>
<evidence type="ECO:0000313" key="8">
    <source>
        <dbReference type="EMBL" id="CAJ1502581.1"/>
    </source>
</evidence>
<gene>
    <name evidence="8" type="ORF">MU0053_002218</name>
</gene>
<evidence type="ECO:0000256" key="5">
    <source>
        <dbReference type="ARBA" id="ARBA00022967"/>
    </source>
</evidence>
<evidence type="ECO:0000256" key="4">
    <source>
        <dbReference type="ARBA" id="ARBA00022840"/>
    </source>
</evidence>
<evidence type="ECO:0000313" key="9">
    <source>
        <dbReference type="Proteomes" id="UP001190465"/>
    </source>
</evidence>
<evidence type="ECO:0000256" key="2">
    <source>
        <dbReference type="ARBA" id="ARBA00022475"/>
    </source>
</evidence>
<evidence type="ECO:0000256" key="3">
    <source>
        <dbReference type="ARBA" id="ARBA00022741"/>
    </source>
</evidence>
<dbReference type="Pfam" id="PF00005">
    <property type="entry name" value="ABC_tran"/>
    <property type="match status" value="1"/>
</dbReference>
<dbReference type="Proteomes" id="UP001190465">
    <property type="component" value="Chromosome"/>
</dbReference>
<dbReference type="InterPro" id="IPR003593">
    <property type="entry name" value="AAA+_ATPase"/>
</dbReference>
<dbReference type="InterPro" id="IPR017871">
    <property type="entry name" value="ABC_transporter-like_CS"/>
</dbReference>
<keyword evidence="1" id="KW-0813">Transport</keyword>
<dbReference type="InterPro" id="IPR012693">
    <property type="entry name" value="ABC_transpr_PhnC"/>
</dbReference>
<dbReference type="Gene3D" id="3.40.50.300">
    <property type="entry name" value="P-loop containing nucleotide triphosphate hydrolases"/>
    <property type="match status" value="1"/>
</dbReference>
<dbReference type="RefSeq" id="WP_308482365.1">
    <property type="nucleotide sequence ID" value="NZ_OY726397.1"/>
</dbReference>
<dbReference type="GO" id="GO:0005524">
    <property type="term" value="F:ATP binding"/>
    <property type="evidence" value="ECO:0007669"/>
    <property type="project" value="UniProtKB-KW"/>
</dbReference>
<evidence type="ECO:0000256" key="1">
    <source>
        <dbReference type="ARBA" id="ARBA00022448"/>
    </source>
</evidence>
<name>A0ABM9LPL3_9MYCO</name>
<dbReference type="PROSITE" id="PS00211">
    <property type="entry name" value="ABC_TRANSPORTER_1"/>
    <property type="match status" value="1"/>
</dbReference>
<dbReference type="InterPro" id="IPR027417">
    <property type="entry name" value="P-loop_NTPase"/>
</dbReference>
<dbReference type="EMBL" id="OY726397">
    <property type="protein sequence ID" value="CAJ1502581.1"/>
    <property type="molecule type" value="Genomic_DNA"/>
</dbReference>